<protein>
    <submittedName>
        <fullName evidence="2">Uncharacterized protein</fullName>
    </submittedName>
</protein>
<keyword evidence="3" id="KW-1185">Reference proteome</keyword>
<dbReference type="Proteomes" id="UP001054945">
    <property type="component" value="Unassembled WGS sequence"/>
</dbReference>
<dbReference type="EMBL" id="BPLR01016024">
    <property type="protein sequence ID" value="GIY80568.1"/>
    <property type="molecule type" value="Genomic_DNA"/>
</dbReference>
<evidence type="ECO:0000313" key="2">
    <source>
        <dbReference type="EMBL" id="GIY80568.1"/>
    </source>
</evidence>
<sequence length="88" mass="9914">MCIKSGIPSLRRLSKLQTGEVGIDIRDSCHSDGMHIFKGSDISRASECPWWQDELTEVRKSLPNEEDSKGARHSDAKMKRKKDTVLVS</sequence>
<proteinExistence type="predicted"/>
<evidence type="ECO:0000256" key="1">
    <source>
        <dbReference type="SAM" id="MobiDB-lite"/>
    </source>
</evidence>
<reference evidence="2 3" key="1">
    <citation type="submission" date="2021-06" db="EMBL/GenBank/DDBJ databases">
        <title>Caerostris extrusa draft genome.</title>
        <authorList>
            <person name="Kono N."/>
            <person name="Arakawa K."/>
        </authorList>
    </citation>
    <scope>NUCLEOTIDE SEQUENCE [LARGE SCALE GENOMIC DNA]</scope>
</reference>
<dbReference type="AlphaFoldDB" id="A0AAV4WG47"/>
<feature type="region of interest" description="Disordered" evidence="1">
    <location>
        <begin position="61"/>
        <end position="88"/>
    </location>
</feature>
<accession>A0AAV4WG47</accession>
<gene>
    <name evidence="2" type="ORF">CEXT_449551</name>
</gene>
<feature type="compositionally biased region" description="Basic and acidic residues" evidence="1">
    <location>
        <begin position="61"/>
        <end position="77"/>
    </location>
</feature>
<name>A0AAV4WG47_CAEEX</name>
<evidence type="ECO:0000313" key="3">
    <source>
        <dbReference type="Proteomes" id="UP001054945"/>
    </source>
</evidence>
<organism evidence="2 3">
    <name type="scientific">Caerostris extrusa</name>
    <name type="common">Bark spider</name>
    <name type="synonym">Caerostris bankana</name>
    <dbReference type="NCBI Taxonomy" id="172846"/>
    <lineage>
        <taxon>Eukaryota</taxon>
        <taxon>Metazoa</taxon>
        <taxon>Ecdysozoa</taxon>
        <taxon>Arthropoda</taxon>
        <taxon>Chelicerata</taxon>
        <taxon>Arachnida</taxon>
        <taxon>Araneae</taxon>
        <taxon>Araneomorphae</taxon>
        <taxon>Entelegynae</taxon>
        <taxon>Araneoidea</taxon>
        <taxon>Araneidae</taxon>
        <taxon>Caerostris</taxon>
    </lineage>
</organism>
<comment type="caution">
    <text evidence="2">The sequence shown here is derived from an EMBL/GenBank/DDBJ whole genome shotgun (WGS) entry which is preliminary data.</text>
</comment>